<accession>A0A8K0PBQ2</accession>
<dbReference type="GO" id="GO:0003676">
    <property type="term" value="F:nucleic acid binding"/>
    <property type="evidence" value="ECO:0007669"/>
    <property type="project" value="InterPro"/>
</dbReference>
<gene>
    <name evidence="2" type="ORF">J437_LFUL018865</name>
</gene>
<comment type="caution">
    <text evidence="2">The sequence shown here is derived from an EMBL/GenBank/DDBJ whole genome shotgun (WGS) entry which is preliminary data.</text>
</comment>
<dbReference type="AlphaFoldDB" id="A0A8K0PBQ2"/>
<name>A0A8K0PBQ2_LADFU</name>
<proteinExistence type="predicted"/>
<dbReference type="GO" id="GO:0015074">
    <property type="term" value="P:DNA integration"/>
    <property type="evidence" value="ECO:0007669"/>
    <property type="project" value="InterPro"/>
</dbReference>
<dbReference type="InterPro" id="IPR001584">
    <property type="entry name" value="Integrase_cat-core"/>
</dbReference>
<dbReference type="InterPro" id="IPR036397">
    <property type="entry name" value="RNaseH_sf"/>
</dbReference>
<dbReference type="InterPro" id="IPR050951">
    <property type="entry name" value="Retrovirus_Pol_polyprotein"/>
</dbReference>
<evidence type="ECO:0000313" key="2">
    <source>
        <dbReference type="EMBL" id="KAG8239058.1"/>
    </source>
</evidence>
<keyword evidence="3" id="KW-1185">Reference proteome</keyword>
<dbReference type="EMBL" id="KZ309501">
    <property type="protein sequence ID" value="KAG8239058.1"/>
    <property type="molecule type" value="Genomic_DNA"/>
</dbReference>
<reference evidence="2" key="2">
    <citation type="submission" date="2017-10" db="EMBL/GenBank/DDBJ databases">
        <title>Ladona fulva Genome sequencing and assembly.</title>
        <authorList>
            <person name="Murali S."/>
            <person name="Richards S."/>
            <person name="Bandaranaike D."/>
            <person name="Bellair M."/>
            <person name="Blankenburg K."/>
            <person name="Chao H."/>
            <person name="Dinh H."/>
            <person name="Doddapaneni H."/>
            <person name="Dugan-Rocha S."/>
            <person name="Elkadiri S."/>
            <person name="Gnanaolivu R."/>
            <person name="Hernandez B."/>
            <person name="Skinner E."/>
            <person name="Javaid M."/>
            <person name="Lee S."/>
            <person name="Li M."/>
            <person name="Ming W."/>
            <person name="Munidasa M."/>
            <person name="Muniz J."/>
            <person name="Nguyen L."/>
            <person name="Hughes D."/>
            <person name="Osuji N."/>
            <person name="Pu L.-L."/>
            <person name="Puazo M."/>
            <person name="Qu C."/>
            <person name="Quiroz J."/>
            <person name="Raj R."/>
            <person name="Weissenberger G."/>
            <person name="Xin Y."/>
            <person name="Zou X."/>
            <person name="Han Y."/>
            <person name="Worley K."/>
            <person name="Muzny D."/>
            <person name="Gibbs R."/>
        </authorList>
    </citation>
    <scope>NUCLEOTIDE SEQUENCE</scope>
    <source>
        <strain evidence="2">Sampled in the wild</strain>
    </source>
</reference>
<feature type="domain" description="Integrase catalytic" evidence="1">
    <location>
        <begin position="1"/>
        <end position="83"/>
    </location>
</feature>
<dbReference type="Proteomes" id="UP000792457">
    <property type="component" value="Unassembled WGS sequence"/>
</dbReference>
<dbReference type="InterPro" id="IPR012337">
    <property type="entry name" value="RNaseH-like_sf"/>
</dbReference>
<evidence type="ECO:0000259" key="1">
    <source>
        <dbReference type="PROSITE" id="PS50994"/>
    </source>
</evidence>
<protein>
    <recommendedName>
        <fullName evidence="1">Integrase catalytic domain-containing protein</fullName>
    </recommendedName>
</protein>
<organism evidence="2 3">
    <name type="scientific">Ladona fulva</name>
    <name type="common">Scarce chaser dragonfly</name>
    <name type="synonym">Libellula fulva</name>
    <dbReference type="NCBI Taxonomy" id="123851"/>
    <lineage>
        <taxon>Eukaryota</taxon>
        <taxon>Metazoa</taxon>
        <taxon>Ecdysozoa</taxon>
        <taxon>Arthropoda</taxon>
        <taxon>Hexapoda</taxon>
        <taxon>Insecta</taxon>
        <taxon>Pterygota</taxon>
        <taxon>Palaeoptera</taxon>
        <taxon>Odonata</taxon>
        <taxon>Epiprocta</taxon>
        <taxon>Anisoptera</taxon>
        <taxon>Libelluloidea</taxon>
        <taxon>Libellulidae</taxon>
        <taxon>Ladona</taxon>
    </lineage>
</organism>
<dbReference type="SUPFAM" id="SSF53098">
    <property type="entry name" value="Ribonuclease H-like"/>
    <property type="match status" value="1"/>
</dbReference>
<dbReference type="PANTHER" id="PTHR37984">
    <property type="entry name" value="PROTEIN CBG26694"/>
    <property type="match status" value="1"/>
</dbReference>
<dbReference type="Gene3D" id="3.30.420.10">
    <property type="entry name" value="Ribonuclease H-like superfamily/Ribonuclease H"/>
    <property type="match status" value="1"/>
</dbReference>
<dbReference type="PROSITE" id="PS50994">
    <property type="entry name" value="INTEGRASE"/>
    <property type="match status" value="1"/>
</dbReference>
<sequence>MSDVFKRTCRALGVKKINTTAYHLQTNGALERSHRTLVEYLRHFISEDQSNWDDWIPYAIFVYNTTPHTATGFTPHELMFGRKANIPGAMQKESDEPSYSYDDFVKELQGRMRHSQKKTKNMLISAKERNKRNYDKTVHHQLFQVKDKVLLFDETVRRGRSKKLSSQWVGPYVVVAVNGVNVTTMKKGKEMRVHANRLKLFL</sequence>
<dbReference type="PANTHER" id="PTHR37984:SF5">
    <property type="entry name" value="PROTEIN NYNRIN-LIKE"/>
    <property type="match status" value="1"/>
</dbReference>
<evidence type="ECO:0000313" key="3">
    <source>
        <dbReference type="Proteomes" id="UP000792457"/>
    </source>
</evidence>
<dbReference type="OrthoDB" id="441971at2759"/>
<reference evidence="2" key="1">
    <citation type="submission" date="2013-04" db="EMBL/GenBank/DDBJ databases">
        <authorList>
            <person name="Qu J."/>
            <person name="Murali S.C."/>
            <person name="Bandaranaike D."/>
            <person name="Bellair M."/>
            <person name="Blankenburg K."/>
            <person name="Chao H."/>
            <person name="Dinh H."/>
            <person name="Doddapaneni H."/>
            <person name="Downs B."/>
            <person name="Dugan-Rocha S."/>
            <person name="Elkadiri S."/>
            <person name="Gnanaolivu R.D."/>
            <person name="Hernandez B."/>
            <person name="Javaid M."/>
            <person name="Jayaseelan J.C."/>
            <person name="Lee S."/>
            <person name="Li M."/>
            <person name="Ming W."/>
            <person name="Munidasa M."/>
            <person name="Muniz J."/>
            <person name="Nguyen L."/>
            <person name="Ongeri F."/>
            <person name="Osuji N."/>
            <person name="Pu L.-L."/>
            <person name="Puazo M."/>
            <person name="Qu C."/>
            <person name="Quiroz J."/>
            <person name="Raj R."/>
            <person name="Weissenberger G."/>
            <person name="Xin Y."/>
            <person name="Zou X."/>
            <person name="Han Y."/>
            <person name="Richards S."/>
            <person name="Worley K."/>
            <person name="Muzny D."/>
            <person name="Gibbs R."/>
        </authorList>
    </citation>
    <scope>NUCLEOTIDE SEQUENCE</scope>
    <source>
        <strain evidence="2">Sampled in the wild</strain>
    </source>
</reference>